<feature type="region of interest" description="Disordered" evidence="1">
    <location>
        <begin position="1"/>
        <end position="37"/>
    </location>
</feature>
<evidence type="ECO:0000256" key="1">
    <source>
        <dbReference type="SAM" id="MobiDB-lite"/>
    </source>
</evidence>
<gene>
    <name evidence="2" type="ORF">EZS28_004475</name>
</gene>
<dbReference type="Proteomes" id="UP000324800">
    <property type="component" value="Unassembled WGS sequence"/>
</dbReference>
<protein>
    <submittedName>
        <fullName evidence="2">Uncharacterized protein</fullName>
    </submittedName>
</protein>
<comment type="caution">
    <text evidence="2">The sequence shown here is derived from an EMBL/GenBank/DDBJ whole genome shotgun (WGS) entry which is preliminary data.</text>
</comment>
<evidence type="ECO:0000313" key="3">
    <source>
        <dbReference type="Proteomes" id="UP000324800"/>
    </source>
</evidence>
<accession>A0A5J4X0K9</accession>
<organism evidence="2 3">
    <name type="scientific">Streblomastix strix</name>
    <dbReference type="NCBI Taxonomy" id="222440"/>
    <lineage>
        <taxon>Eukaryota</taxon>
        <taxon>Metamonada</taxon>
        <taxon>Preaxostyla</taxon>
        <taxon>Oxymonadida</taxon>
        <taxon>Streblomastigidae</taxon>
        <taxon>Streblomastix</taxon>
    </lineage>
</organism>
<reference evidence="2 3" key="1">
    <citation type="submission" date="2019-03" db="EMBL/GenBank/DDBJ databases">
        <title>Single cell metagenomics reveals metabolic interactions within the superorganism composed of flagellate Streblomastix strix and complex community of Bacteroidetes bacteria on its surface.</title>
        <authorList>
            <person name="Treitli S.C."/>
            <person name="Kolisko M."/>
            <person name="Husnik F."/>
            <person name="Keeling P."/>
            <person name="Hampl V."/>
        </authorList>
    </citation>
    <scope>NUCLEOTIDE SEQUENCE [LARGE SCALE GENOMIC DNA]</scope>
    <source>
        <strain evidence="2">ST1C</strain>
    </source>
</reference>
<dbReference type="AlphaFoldDB" id="A0A5J4X0K9"/>
<dbReference type="EMBL" id="SNRW01000639">
    <property type="protein sequence ID" value="KAA6399999.1"/>
    <property type="molecule type" value="Genomic_DNA"/>
</dbReference>
<sequence length="96" mass="11285">MAKLPDTLYKQQERTAGHSLRNNSFRKSLQRAVDNQSPSQIRQLYSCTRFKNAESNRHFSASSEGDLSHLPTFEHKKQQHSTYQERQTQYQMLLVD</sequence>
<name>A0A5J4X0K9_9EUKA</name>
<feature type="compositionally biased region" description="Polar residues" evidence="1">
    <location>
        <begin position="20"/>
        <end position="37"/>
    </location>
</feature>
<proteinExistence type="predicted"/>
<evidence type="ECO:0000313" key="2">
    <source>
        <dbReference type="EMBL" id="KAA6399999.1"/>
    </source>
</evidence>